<proteinExistence type="predicted"/>
<dbReference type="EMBL" id="LAZR01011924">
    <property type="protein sequence ID" value="KKM53408.1"/>
    <property type="molecule type" value="Genomic_DNA"/>
</dbReference>
<sequence length="514" mass="56279">MPTRQNVIRKALLVFCCFVLGAVTLAEGKVIDSPGGLDLKDVVKAINFGITTDQVIGGVTFRAAGANSTVDGVKNTALGAVNVGAGRQTLPNIGSSDDDNALEQILGTSILGSNQTKNNIEMNISVPNGYYKAQLIIYDGWKAVTGGTRNVNHYAEGTKCAVNRDDYVEQGNTPNAGSVSSYVFEVIDGEINLKLEGLVPNAHLSGVVINKLSSLNAVDLKPGDSFVQYDIGESKRNALMESLAPEIREQYLTLEDHLIKRSMFDKVAKQTLRQDALILKTDRDPVDVVLRRTAALLTDIQKMNDATDMSGFAAELKQLQEEAAKQNDLQTPERIEIYAETCKLRRRIAFSNPLVRGIKDIAFIKRHGALLTHMVDQFYGIAAMPGGGLYVLEDAFSDDQKVRDVLANAVVEKGSLKGQKLSGGRSKRWNMRFHDGWQTSQVPTLFGEETEGGAFLSPELSFDGKQILFAYTECKGSRIHHAHMDHSKGHWDEGRVYNIFKINVDGSGLEQITD</sequence>
<accession>A0A0F9L5I4</accession>
<comment type="caution">
    <text evidence="1">The sequence shown here is derived from an EMBL/GenBank/DDBJ whole genome shotgun (WGS) entry which is preliminary data.</text>
</comment>
<name>A0A0F9L5I4_9ZZZZ</name>
<dbReference type="AlphaFoldDB" id="A0A0F9L5I4"/>
<organism evidence="1">
    <name type="scientific">marine sediment metagenome</name>
    <dbReference type="NCBI Taxonomy" id="412755"/>
    <lineage>
        <taxon>unclassified sequences</taxon>
        <taxon>metagenomes</taxon>
        <taxon>ecological metagenomes</taxon>
    </lineage>
</organism>
<evidence type="ECO:0000313" key="1">
    <source>
        <dbReference type="EMBL" id="KKM53408.1"/>
    </source>
</evidence>
<gene>
    <name evidence="1" type="ORF">LCGC14_1554280</name>
</gene>
<reference evidence="1" key="1">
    <citation type="journal article" date="2015" name="Nature">
        <title>Complex archaea that bridge the gap between prokaryotes and eukaryotes.</title>
        <authorList>
            <person name="Spang A."/>
            <person name="Saw J.H."/>
            <person name="Jorgensen S.L."/>
            <person name="Zaremba-Niedzwiedzka K."/>
            <person name="Martijn J."/>
            <person name="Lind A.E."/>
            <person name="van Eijk R."/>
            <person name="Schleper C."/>
            <person name="Guy L."/>
            <person name="Ettema T.J."/>
        </authorList>
    </citation>
    <scope>NUCLEOTIDE SEQUENCE</scope>
</reference>
<protein>
    <submittedName>
        <fullName evidence="1">Uncharacterized protein</fullName>
    </submittedName>
</protein>
<dbReference type="Gene3D" id="2.60.120.430">
    <property type="entry name" value="Galactose-binding lectin"/>
    <property type="match status" value="1"/>
</dbReference>
<feature type="non-terminal residue" evidence="1">
    <location>
        <position position="514"/>
    </location>
</feature>